<evidence type="ECO:0000313" key="3">
    <source>
        <dbReference type="Proteomes" id="UP001226762"/>
    </source>
</evidence>
<organism evidence="2 3">
    <name type="scientific">Marimonas arenosa</name>
    <dbReference type="NCBI Taxonomy" id="1795305"/>
    <lineage>
        <taxon>Bacteria</taxon>
        <taxon>Pseudomonadati</taxon>
        <taxon>Pseudomonadota</taxon>
        <taxon>Alphaproteobacteria</taxon>
        <taxon>Rhodobacterales</taxon>
        <taxon>Paracoccaceae</taxon>
        <taxon>Marimonas</taxon>
    </lineage>
</organism>
<feature type="signal peptide" evidence="1">
    <location>
        <begin position="1"/>
        <end position="24"/>
    </location>
</feature>
<reference evidence="2" key="2">
    <citation type="submission" date="2023-02" db="EMBL/GenBank/DDBJ databases">
        <title>'Rhodoalgimonas zhirmunskyi' gen. nov., isolated from a red alga.</title>
        <authorList>
            <person name="Nedashkovskaya O.I."/>
            <person name="Otstavnykh N.Y."/>
            <person name="Bystritskaya E.P."/>
            <person name="Balabanova L.A."/>
            <person name="Isaeva M.P."/>
        </authorList>
    </citation>
    <scope>NUCLEOTIDE SEQUENCE</scope>
    <source>
        <strain evidence="2">KCTC 52189</strain>
    </source>
</reference>
<keyword evidence="1" id="KW-0732">Signal</keyword>
<keyword evidence="3" id="KW-1185">Reference proteome</keyword>
<accession>A0AAE4B6Z3</accession>
<sequence>MRVQLRHLSRLLPLLAALALAACAAPPPMAGQDDIAALAREIRALSPQIDPAEADRAARIAYTETFQLSRQYGITDPPLIHNTKVNAGLRPRGLCWHWAEDMENRLAREGFETLALHRAIANSDNPLRIEHSTTIVSAKGAGMYDGIVLDPWRKGGRLTWAQTRADTDYKWLPRRQVLVAKQERRARRGPN</sequence>
<dbReference type="Proteomes" id="UP001226762">
    <property type="component" value="Unassembled WGS sequence"/>
</dbReference>
<evidence type="ECO:0008006" key="4">
    <source>
        <dbReference type="Google" id="ProtNLM"/>
    </source>
</evidence>
<reference evidence="2" key="1">
    <citation type="submission" date="2022-07" db="EMBL/GenBank/DDBJ databases">
        <authorList>
            <person name="Otstavnykh N."/>
            <person name="Isaeva M."/>
            <person name="Bystritskaya E."/>
        </authorList>
    </citation>
    <scope>NUCLEOTIDE SEQUENCE</scope>
    <source>
        <strain evidence="2">KCTC 52189</strain>
    </source>
</reference>
<evidence type="ECO:0000256" key="1">
    <source>
        <dbReference type="SAM" id="SignalP"/>
    </source>
</evidence>
<dbReference type="PROSITE" id="PS51257">
    <property type="entry name" value="PROKAR_LIPOPROTEIN"/>
    <property type="match status" value="1"/>
</dbReference>
<dbReference type="AlphaFoldDB" id="A0AAE4B6Z3"/>
<name>A0AAE4B6Z3_9RHOB</name>
<feature type="chain" id="PRO_5042181840" description="Lipoprotein" evidence="1">
    <location>
        <begin position="25"/>
        <end position="191"/>
    </location>
</feature>
<comment type="caution">
    <text evidence="2">The sequence shown here is derived from an EMBL/GenBank/DDBJ whole genome shotgun (WGS) entry which is preliminary data.</text>
</comment>
<dbReference type="EMBL" id="JANHAX010000004">
    <property type="protein sequence ID" value="MDQ2090906.1"/>
    <property type="molecule type" value="Genomic_DNA"/>
</dbReference>
<gene>
    <name evidence="2" type="ORF">NO357_13435</name>
</gene>
<evidence type="ECO:0000313" key="2">
    <source>
        <dbReference type="EMBL" id="MDQ2090906.1"/>
    </source>
</evidence>
<protein>
    <recommendedName>
        <fullName evidence="4">Lipoprotein</fullName>
    </recommendedName>
</protein>
<proteinExistence type="predicted"/>
<dbReference type="RefSeq" id="WP_306736196.1">
    <property type="nucleotide sequence ID" value="NZ_JANHAX010000004.1"/>
</dbReference>